<dbReference type="OrthoDB" id="10064411at2759"/>
<feature type="domain" description="Oxidoreductase-like" evidence="2">
    <location>
        <begin position="70"/>
        <end position="96"/>
    </location>
</feature>
<dbReference type="AlphaFoldDB" id="A0A8J4YKZ1"/>
<protein>
    <submittedName>
        <fullName evidence="3">Oxidoreductase-like domain-containing protein 1</fullName>
    </submittedName>
</protein>
<evidence type="ECO:0000256" key="1">
    <source>
        <dbReference type="SAM" id="MobiDB-lite"/>
    </source>
</evidence>
<name>A0A8J4YKZ1_CHIOP</name>
<dbReference type="InterPro" id="IPR019180">
    <property type="entry name" value="Oxidoreductase-like_N"/>
</dbReference>
<sequence>MFARCCLHRPTQKRCLTLHLPILEHVTRRTSYKPPPPPTQGHPSSRGIPEEPPGINPSEAKDPCHELLIQPTTCCGSGCANCVWVEYAERLADHYCDGGHEAQKMIEREVTDPSLKAYILMEVRLKARQKK</sequence>
<proteinExistence type="predicted"/>
<dbReference type="Proteomes" id="UP000770661">
    <property type="component" value="Unassembled WGS sequence"/>
</dbReference>
<reference evidence="3" key="1">
    <citation type="submission" date="2020-07" db="EMBL/GenBank/DDBJ databases">
        <title>The High-quality genome of the commercially important snow crab, Chionoecetes opilio.</title>
        <authorList>
            <person name="Jeong J.-H."/>
            <person name="Ryu S."/>
        </authorList>
    </citation>
    <scope>NUCLEOTIDE SEQUENCE</scope>
    <source>
        <strain evidence="3">MADBK_172401_WGS</strain>
        <tissue evidence="3">Digestive gland</tissue>
    </source>
</reference>
<dbReference type="PANTHER" id="PTHR21193:SF3">
    <property type="entry name" value="OXIDOREDUCTASE-LIKE DOMAIN-CONTAINING PROTEIN 1"/>
    <property type="match status" value="1"/>
</dbReference>
<evidence type="ECO:0000259" key="2">
    <source>
        <dbReference type="Pfam" id="PF09791"/>
    </source>
</evidence>
<dbReference type="PANTHER" id="PTHR21193">
    <property type="entry name" value="OXIDOREDUCTASE-LIKE DOMAIN-CONTAINING PROTEIN 1"/>
    <property type="match status" value="1"/>
</dbReference>
<feature type="region of interest" description="Disordered" evidence="1">
    <location>
        <begin position="27"/>
        <end position="62"/>
    </location>
</feature>
<dbReference type="GO" id="GO:0005739">
    <property type="term" value="C:mitochondrion"/>
    <property type="evidence" value="ECO:0007669"/>
    <property type="project" value="TreeGrafter"/>
</dbReference>
<comment type="caution">
    <text evidence="3">The sequence shown here is derived from an EMBL/GenBank/DDBJ whole genome shotgun (WGS) entry which is preliminary data.</text>
</comment>
<dbReference type="EMBL" id="JACEEZ010001126">
    <property type="protein sequence ID" value="KAG0729472.1"/>
    <property type="molecule type" value="Genomic_DNA"/>
</dbReference>
<dbReference type="Pfam" id="PF09791">
    <property type="entry name" value="Oxidored-like"/>
    <property type="match status" value="1"/>
</dbReference>
<dbReference type="InterPro" id="IPR039251">
    <property type="entry name" value="OXLD1"/>
</dbReference>
<gene>
    <name evidence="3" type="primary">OXLD1</name>
    <name evidence="3" type="ORF">GWK47_030269</name>
</gene>
<evidence type="ECO:0000313" key="3">
    <source>
        <dbReference type="EMBL" id="KAG0729472.1"/>
    </source>
</evidence>
<organism evidence="3 4">
    <name type="scientific">Chionoecetes opilio</name>
    <name type="common">Atlantic snow crab</name>
    <name type="synonym">Cancer opilio</name>
    <dbReference type="NCBI Taxonomy" id="41210"/>
    <lineage>
        <taxon>Eukaryota</taxon>
        <taxon>Metazoa</taxon>
        <taxon>Ecdysozoa</taxon>
        <taxon>Arthropoda</taxon>
        <taxon>Crustacea</taxon>
        <taxon>Multicrustacea</taxon>
        <taxon>Malacostraca</taxon>
        <taxon>Eumalacostraca</taxon>
        <taxon>Eucarida</taxon>
        <taxon>Decapoda</taxon>
        <taxon>Pleocyemata</taxon>
        <taxon>Brachyura</taxon>
        <taxon>Eubrachyura</taxon>
        <taxon>Majoidea</taxon>
        <taxon>Majidae</taxon>
        <taxon>Chionoecetes</taxon>
    </lineage>
</organism>
<evidence type="ECO:0000313" key="4">
    <source>
        <dbReference type="Proteomes" id="UP000770661"/>
    </source>
</evidence>
<accession>A0A8J4YKZ1</accession>
<keyword evidence="4" id="KW-1185">Reference proteome</keyword>